<dbReference type="Proteomes" id="UP000307173">
    <property type="component" value="Unassembled WGS sequence"/>
</dbReference>
<protein>
    <recommendedName>
        <fullName evidence="4">Protein FYV8</fullName>
    </recommendedName>
</protein>
<sequence length="551" mass="61003">MGTIDDEEIKMNDSGNEQFENAPNSIVGGVEQIQESTINNEVNQKENEKEYQGGCDYGMDFDDYVENSEESDNNDHDIQKMGDDDGVMNDAGGSENEGNGQDGDGDGEEEEDDEEDDDDDDFFDDSDDEYTYDQTATNASEGLIIPDMGITRESSMVSRLSGESGIFGDTRKPSVAYTQPTLQTLSEEIKNKEASDHEFFMNAGFGKKNRAGDVSDEDDTSRTSTMTSTITTKIGEMEINHSAFISKARYPESIMSTDESGYQGDEDAFSFVSNDDKKYELGYEGEEEDYYEKGVHGGGSDDSGDLTDTNDETDTESIKTQENKTFQVPTVPPIPSGILDSTSILDGNQLKDEVEAKRSEFVRNDMHPSVFTRSTDFTTDVESVETSLPQGEIAKVDSKNEDTDSETIGNNNMDSTSKSESVKITQFKDVPDVDLLGIFKNNKRASENILTLKEIREDLDKINTGLEEWISFNMGEGFKLRPEDEQKLGPHALEAIKNPKPINTTNIVGMNVNVTNVNANVNRVTDSVENTARKLGARGKTLLRKLRHSEN</sequence>
<feature type="compositionally biased region" description="Acidic residues" evidence="1">
    <location>
        <begin position="302"/>
        <end position="315"/>
    </location>
</feature>
<feature type="compositionally biased region" description="Acidic residues" evidence="1">
    <location>
        <begin position="59"/>
        <end position="72"/>
    </location>
</feature>
<evidence type="ECO:0000313" key="3">
    <source>
        <dbReference type="Proteomes" id="UP000307173"/>
    </source>
</evidence>
<organism evidence="2 3">
    <name type="scientific">Pichia inconspicua</name>
    <dbReference type="NCBI Taxonomy" id="52247"/>
    <lineage>
        <taxon>Eukaryota</taxon>
        <taxon>Fungi</taxon>
        <taxon>Dikarya</taxon>
        <taxon>Ascomycota</taxon>
        <taxon>Saccharomycotina</taxon>
        <taxon>Pichiomycetes</taxon>
        <taxon>Pichiales</taxon>
        <taxon>Pichiaceae</taxon>
        <taxon>Pichia</taxon>
    </lineage>
</organism>
<dbReference type="AlphaFoldDB" id="A0A4T0WUF7"/>
<comment type="caution">
    <text evidence="2">The sequence shown here is derived from an EMBL/GenBank/DDBJ whole genome shotgun (WGS) entry which is preliminary data.</text>
</comment>
<feature type="region of interest" description="Disordered" evidence="1">
    <location>
        <begin position="283"/>
        <end position="320"/>
    </location>
</feature>
<evidence type="ECO:0000256" key="1">
    <source>
        <dbReference type="SAM" id="MobiDB-lite"/>
    </source>
</evidence>
<dbReference type="EMBL" id="SELW01000684">
    <property type="protein sequence ID" value="TID12971.1"/>
    <property type="molecule type" value="Genomic_DNA"/>
</dbReference>
<feature type="compositionally biased region" description="Basic and acidic residues" evidence="1">
    <location>
        <begin position="73"/>
        <end position="83"/>
    </location>
</feature>
<feature type="region of interest" description="Disordered" evidence="1">
    <location>
        <begin position="35"/>
        <end position="147"/>
    </location>
</feature>
<feature type="region of interest" description="Disordered" evidence="1">
    <location>
        <begin position="206"/>
        <end position="226"/>
    </location>
</feature>
<evidence type="ECO:0008006" key="4">
    <source>
        <dbReference type="Google" id="ProtNLM"/>
    </source>
</evidence>
<feature type="compositionally biased region" description="Polar residues" evidence="1">
    <location>
        <begin position="406"/>
        <end position="420"/>
    </location>
</feature>
<name>A0A4T0WUF7_9ASCO</name>
<reference evidence="2 3" key="1">
    <citation type="journal article" date="2019" name="Front. Genet.">
        <title>Whole-Genome Sequencing of the Opportunistic Yeast Pathogen Candida inconspicua Uncovers Its Hybrid Origin.</title>
        <authorList>
            <person name="Mixao V."/>
            <person name="Hansen A.P."/>
            <person name="Saus E."/>
            <person name="Boekhout T."/>
            <person name="Lass-Florl C."/>
            <person name="Gabaldon T."/>
        </authorList>
    </citation>
    <scope>NUCLEOTIDE SEQUENCE [LARGE SCALE GENOMIC DNA]</scope>
    <source>
        <strain evidence="2 3">CBS 180</strain>
    </source>
</reference>
<feature type="region of interest" description="Disordered" evidence="1">
    <location>
        <begin position="397"/>
        <end position="420"/>
    </location>
</feature>
<feature type="compositionally biased region" description="Acidic residues" evidence="1">
    <location>
        <begin position="103"/>
        <end position="131"/>
    </location>
</feature>
<accession>A0A4T0WUF7</accession>
<feature type="compositionally biased region" description="Polar residues" evidence="1">
    <location>
        <begin position="13"/>
        <end position="23"/>
    </location>
</feature>
<gene>
    <name evidence="2" type="ORF">CANINC_005070</name>
</gene>
<dbReference type="OrthoDB" id="3997772at2759"/>
<proteinExistence type="predicted"/>
<keyword evidence="3" id="KW-1185">Reference proteome</keyword>
<feature type="region of interest" description="Disordered" evidence="1">
    <location>
        <begin position="1"/>
        <end position="23"/>
    </location>
</feature>
<evidence type="ECO:0000313" key="2">
    <source>
        <dbReference type="EMBL" id="TID12971.1"/>
    </source>
</evidence>